<protein>
    <submittedName>
        <fullName evidence="2">Uncharacterized protein</fullName>
    </submittedName>
</protein>
<name>A0AAJ0MKV5_9PEZI</name>
<feature type="region of interest" description="Disordered" evidence="1">
    <location>
        <begin position="1"/>
        <end position="38"/>
    </location>
</feature>
<feature type="compositionally biased region" description="Basic and acidic residues" evidence="1">
    <location>
        <begin position="227"/>
        <end position="237"/>
    </location>
</feature>
<feature type="region of interest" description="Disordered" evidence="1">
    <location>
        <begin position="218"/>
        <end position="237"/>
    </location>
</feature>
<keyword evidence="3" id="KW-1185">Reference proteome</keyword>
<dbReference type="EMBL" id="JAUIQD010000001">
    <property type="protein sequence ID" value="KAK3364201.1"/>
    <property type="molecule type" value="Genomic_DNA"/>
</dbReference>
<reference evidence="2" key="1">
    <citation type="journal article" date="2023" name="Mol. Phylogenet. Evol.">
        <title>Genome-scale phylogeny and comparative genomics of the fungal order Sordariales.</title>
        <authorList>
            <person name="Hensen N."/>
            <person name="Bonometti L."/>
            <person name="Westerberg I."/>
            <person name="Brannstrom I.O."/>
            <person name="Guillou S."/>
            <person name="Cros-Aarteil S."/>
            <person name="Calhoun S."/>
            <person name="Haridas S."/>
            <person name="Kuo A."/>
            <person name="Mondo S."/>
            <person name="Pangilinan J."/>
            <person name="Riley R."/>
            <person name="LaButti K."/>
            <person name="Andreopoulos B."/>
            <person name="Lipzen A."/>
            <person name="Chen C."/>
            <person name="Yan M."/>
            <person name="Daum C."/>
            <person name="Ng V."/>
            <person name="Clum A."/>
            <person name="Steindorff A."/>
            <person name="Ohm R.A."/>
            <person name="Martin F."/>
            <person name="Silar P."/>
            <person name="Natvig D.O."/>
            <person name="Lalanne C."/>
            <person name="Gautier V."/>
            <person name="Ament-Velasquez S.L."/>
            <person name="Kruys A."/>
            <person name="Hutchinson M.I."/>
            <person name="Powell A.J."/>
            <person name="Barry K."/>
            <person name="Miller A.N."/>
            <person name="Grigoriev I.V."/>
            <person name="Debuchy R."/>
            <person name="Gladieux P."/>
            <person name="Hiltunen Thoren M."/>
            <person name="Johannesson H."/>
        </authorList>
    </citation>
    <scope>NUCLEOTIDE SEQUENCE</scope>
    <source>
        <strain evidence="2">CBS 955.72</strain>
    </source>
</reference>
<evidence type="ECO:0000313" key="2">
    <source>
        <dbReference type="EMBL" id="KAK3364201.1"/>
    </source>
</evidence>
<accession>A0AAJ0MKV5</accession>
<organism evidence="2 3">
    <name type="scientific">Lasiosphaeria hispida</name>
    <dbReference type="NCBI Taxonomy" id="260671"/>
    <lineage>
        <taxon>Eukaryota</taxon>
        <taxon>Fungi</taxon>
        <taxon>Dikarya</taxon>
        <taxon>Ascomycota</taxon>
        <taxon>Pezizomycotina</taxon>
        <taxon>Sordariomycetes</taxon>
        <taxon>Sordariomycetidae</taxon>
        <taxon>Sordariales</taxon>
        <taxon>Lasiosphaeriaceae</taxon>
        <taxon>Lasiosphaeria</taxon>
    </lineage>
</organism>
<proteinExistence type="predicted"/>
<sequence length="566" mass="62601">MSTPPHPTVWPSAHRRSQSDNVIDPSSDGGDKETFLGGYPDALTPVNVSFRGRDGSLHLGNASTEQNGTARRYLNSTFGVVDLYICEPWAILGCSPSVPYGRLPQSVGGLIAIWRGQDDMGFMPVIGQDGGIDDETEVDPSVLDGFELGHIPDDDAIMRLITDLFPDCKAVTYVAHTLIIELPYSDEAAFFRRLQEMPRSIEGAPFTLRYYNGPLPNTPRAKRAVRPKPEPEEERRVADETNCITRDGKFCPGSMISSQAKDASICSSVSAGVLVHKGTVVRLTCPWHCWENHDKKYPNLLGQDHDEARRVFGVVQGDEGTYVGQVVQRFGKTDIALMELAPGIEFENSFMESKATARKFVHSELVSLFDEFLIDTFTTGRQRLVSLGRRWQIARKPGQRHSHLATPDGDKSVLPPDEVAYISAKQGVCGTSDPVLTSRPYIRDRACGAVLLRSRSKTVRIEREAIEQGEICGMFHFADLTARNAAEASSYLVYADAFDPLIDDGWADESAECSRAPLLVCHFDKTRSPGPSEAPLSGTLLQNEDVLERENLRYEALSYTWGNPHH</sequence>
<dbReference type="AlphaFoldDB" id="A0AAJ0MKV5"/>
<comment type="caution">
    <text evidence="2">The sequence shown here is derived from an EMBL/GenBank/DDBJ whole genome shotgun (WGS) entry which is preliminary data.</text>
</comment>
<gene>
    <name evidence="2" type="ORF">B0T25DRAFT_576527</name>
</gene>
<evidence type="ECO:0000313" key="3">
    <source>
        <dbReference type="Proteomes" id="UP001275084"/>
    </source>
</evidence>
<dbReference type="Proteomes" id="UP001275084">
    <property type="component" value="Unassembled WGS sequence"/>
</dbReference>
<evidence type="ECO:0000256" key="1">
    <source>
        <dbReference type="SAM" id="MobiDB-lite"/>
    </source>
</evidence>
<reference evidence="2" key="2">
    <citation type="submission" date="2023-06" db="EMBL/GenBank/DDBJ databases">
        <authorList>
            <consortium name="Lawrence Berkeley National Laboratory"/>
            <person name="Haridas S."/>
            <person name="Hensen N."/>
            <person name="Bonometti L."/>
            <person name="Westerberg I."/>
            <person name="Brannstrom I.O."/>
            <person name="Guillou S."/>
            <person name="Cros-Aarteil S."/>
            <person name="Calhoun S."/>
            <person name="Kuo A."/>
            <person name="Mondo S."/>
            <person name="Pangilinan J."/>
            <person name="Riley R."/>
            <person name="Labutti K."/>
            <person name="Andreopoulos B."/>
            <person name="Lipzen A."/>
            <person name="Chen C."/>
            <person name="Yanf M."/>
            <person name="Daum C."/>
            <person name="Ng V."/>
            <person name="Clum A."/>
            <person name="Steindorff A."/>
            <person name="Ohm R."/>
            <person name="Martin F."/>
            <person name="Silar P."/>
            <person name="Natvig D."/>
            <person name="Lalanne C."/>
            <person name="Gautier V."/>
            <person name="Ament-Velasquez S.L."/>
            <person name="Kruys A."/>
            <person name="Hutchinson M.I."/>
            <person name="Powell A.J."/>
            <person name="Barry K."/>
            <person name="Miller A.N."/>
            <person name="Grigoriev I.V."/>
            <person name="Debuchy R."/>
            <person name="Gladieux P."/>
            <person name="Thoren M.H."/>
            <person name="Johannesson H."/>
        </authorList>
    </citation>
    <scope>NUCLEOTIDE SEQUENCE</scope>
    <source>
        <strain evidence="2">CBS 955.72</strain>
    </source>
</reference>